<name>M2XQN8_GALSU</name>
<dbReference type="OrthoDB" id="10410714at2759"/>
<dbReference type="KEGG" id="gsl:Gasu_65870"/>
<evidence type="ECO:0000313" key="3">
    <source>
        <dbReference type="Proteomes" id="UP000030680"/>
    </source>
</evidence>
<gene>
    <name evidence="2" type="ORF">Gasu_65870</name>
</gene>
<keyword evidence="1" id="KW-0812">Transmembrane</keyword>
<protein>
    <submittedName>
        <fullName evidence="2">Uncharacterized protein</fullName>
    </submittedName>
</protein>
<dbReference type="GeneID" id="17084746"/>
<dbReference type="EMBL" id="KB454858">
    <property type="protein sequence ID" value="EME25754.1"/>
    <property type="molecule type" value="Genomic_DNA"/>
</dbReference>
<dbReference type="Proteomes" id="UP000030680">
    <property type="component" value="Unassembled WGS sequence"/>
</dbReference>
<sequence>MQDNGLVFISCGKWRAISTLQNLFLINCPVTAENIIAILNNETECSLSNCFTGGLTTVGIFFGMLLMDYYRKKEYVSSFIQSRFASKHSRNIHAISSETVSQFYAVSQLSKEQLQKLCIHMSSFLLEMYSSKQGTDYFALAENEQRRMDLLLTIIKKLGQMKESFDTYERILVEGKEQSQFHMQKSRTDIVVHNFLANLVLSSVLIGATTGNSFGTNLNIPLYYSTKGYKAALWYIVVFSVILAVGFLILIFLSCNKILVKYIKSQRNQSFQVLQRE</sequence>
<dbReference type="Gramene" id="EME25754">
    <property type="protein sequence ID" value="EME25754"/>
    <property type="gene ID" value="Gasu_65870"/>
</dbReference>
<proteinExistence type="predicted"/>
<dbReference type="AlphaFoldDB" id="M2XQN8"/>
<reference evidence="3" key="1">
    <citation type="journal article" date="2013" name="Science">
        <title>Gene transfer from bacteria and archaea facilitated evolution of an extremophilic eukaryote.</title>
        <authorList>
            <person name="Schonknecht G."/>
            <person name="Chen W.H."/>
            <person name="Ternes C.M."/>
            <person name="Barbier G.G."/>
            <person name="Shrestha R.P."/>
            <person name="Stanke M."/>
            <person name="Brautigam A."/>
            <person name="Baker B.J."/>
            <person name="Banfield J.F."/>
            <person name="Garavito R.M."/>
            <person name="Carr K."/>
            <person name="Wilkerson C."/>
            <person name="Rensing S.A."/>
            <person name="Gagneul D."/>
            <person name="Dickenson N.E."/>
            <person name="Oesterhelt C."/>
            <person name="Lercher M.J."/>
            <person name="Weber A.P."/>
        </authorList>
    </citation>
    <scope>NUCLEOTIDE SEQUENCE [LARGE SCALE GENOMIC DNA]</scope>
    <source>
        <strain evidence="3">074W</strain>
    </source>
</reference>
<organism evidence="2 3">
    <name type="scientific">Galdieria sulphuraria</name>
    <name type="common">Red alga</name>
    <dbReference type="NCBI Taxonomy" id="130081"/>
    <lineage>
        <taxon>Eukaryota</taxon>
        <taxon>Rhodophyta</taxon>
        <taxon>Bangiophyceae</taxon>
        <taxon>Galdieriales</taxon>
        <taxon>Galdieriaceae</taxon>
        <taxon>Galdieria</taxon>
    </lineage>
</organism>
<accession>M2XQN8</accession>
<dbReference type="RefSeq" id="XP_005702274.1">
    <property type="nucleotide sequence ID" value="XM_005702217.1"/>
</dbReference>
<feature type="transmembrane region" description="Helical" evidence="1">
    <location>
        <begin position="231"/>
        <end position="255"/>
    </location>
</feature>
<feature type="transmembrane region" description="Helical" evidence="1">
    <location>
        <begin position="51"/>
        <end position="70"/>
    </location>
</feature>
<keyword evidence="1" id="KW-0472">Membrane</keyword>
<keyword evidence="3" id="KW-1185">Reference proteome</keyword>
<evidence type="ECO:0000313" key="2">
    <source>
        <dbReference type="EMBL" id="EME25754.1"/>
    </source>
</evidence>
<keyword evidence="1" id="KW-1133">Transmembrane helix</keyword>
<evidence type="ECO:0000256" key="1">
    <source>
        <dbReference type="SAM" id="Phobius"/>
    </source>
</evidence>
<feature type="transmembrane region" description="Helical" evidence="1">
    <location>
        <begin position="190"/>
        <end position="211"/>
    </location>
</feature>